<dbReference type="EMBL" id="MU004183">
    <property type="protein sequence ID" value="KAF2500716.1"/>
    <property type="molecule type" value="Genomic_DNA"/>
</dbReference>
<feature type="non-terminal residue" evidence="9">
    <location>
        <position position="1"/>
    </location>
</feature>
<keyword evidence="5" id="KW-0690">Ribosome biogenesis</keyword>
<evidence type="ECO:0000256" key="2">
    <source>
        <dbReference type="ARBA" id="ARBA00004604"/>
    </source>
</evidence>
<dbReference type="InterPro" id="IPR028217">
    <property type="entry name" value="Rsa3_C"/>
</dbReference>
<comment type="similarity">
    <text evidence="3">Belongs to the RSA3 family.</text>
</comment>
<organism evidence="9 10">
    <name type="scientific">Lophium mytilinum</name>
    <dbReference type="NCBI Taxonomy" id="390894"/>
    <lineage>
        <taxon>Eukaryota</taxon>
        <taxon>Fungi</taxon>
        <taxon>Dikarya</taxon>
        <taxon>Ascomycota</taxon>
        <taxon>Pezizomycotina</taxon>
        <taxon>Dothideomycetes</taxon>
        <taxon>Pleosporomycetidae</taxon>
        <taxon>Mytilinidiales</taxon>
        <taxon>Mytilinidiaceae</taxon>
        <taxon>Lophium</taxon>
    </lineage>
</organism>
<keyword evidence="10" id="KW-1185">Reference proteome</keyword>
<dbReference type="Pfam" id="PF14615">
    <property type="entry name" value="Rsa3"/>
    <property type="match status" value="1"/>
</dbReference>
<evidence type="ECO:0000256" key="3">
    <source>
        <dbReference type="ARBA" id="ARBA00006256"/>
    </source>
</evidence>
<evidence type="ECO:0000256" key="7">
    <source>
        <dbReference type="ARBA" id="ARBA00023274"/>
    </source>
</evidence>
<evidence type="ECO:0000256" key="5">
    <source>
        <dbReference type="ARBA" id="ARBA00022517"/>
    </source>
</evidence>
<evidence type="ECO:0000256" key="4">
    <source>
        <dbReference type="ARBA" id="ARBA00015339"/>
    </source>
</evidence>
<evidence type="ECO:0000259" key="8">
    <source>
        <dbReference type="Pfam" id="PF14615"/>
    </source>
</evidence>
<proteinExistence type="inferred from homology"/>
<dbReference type="PANTHER" id="PTHR28127">
    <property type="entry name" value="RIBOSOME ASSEMBLY PROTEIN 3"/>
    <property type="match status" value="1"/>
</dbReference>
<dbReference type="Proteomes" id="UP000799750">
    <property type="component" value="Unassembled WGS sequence"/>
</dbReference>
<sequence>EPSEDFKSFYLRRVTTELADDLDKVRQSNDFHDRSLPMLVHALQQGESIFSKEEKARILAGKK</sequence>
<evidence type="ECO:0000313" key="9">
    <source>
        <dbReference type="EMBL" id="KAF2500716.1"/>
    </source>
</evidence>
<evidence type="ECO:0000313" key="10">
    <source>
        <dbReference type="Proteomes" id="UP000799750"/>
    </source>
</evidence>
<evidence type="ECO:0000256" key="6">
    <source>
        <dbReference type="ARBA" id="ARBA00023242"/>
    </source>
</evidence>
<comment type="function">
    <text evidence="1">Required for efficient biogenesis of the 60S ribosomal subunit.</text>
</comment>
<keyword evidence="7" id="KW-0687">Ribonucleoprotein</keyword>
<name>A0A6A6R8B9_9PEZI</name>
<dbReference type="GO" id="GO:0000027">
    <property type="term" value="P:ribosomal large subunit assembly"/>
    <property type="evidence" value="ECO:0007669"/>
    <property type="project" value="TreeGrafter"/>
</dbReference>
<dbReference type="InterPro" id="IPR051898">
    <property type="entry name" value="Ribosome_Assembly_3"/>
</dbReference>
<gene>
    <name evidence="9" type="ORF">BU16DRAFT_453450</name>
</gene>
<reference evidence="9" key="1">
    <citation type="journal article" date="2020" name="Stud. Mycol.">
        <title>101 Dothideomycetes genomes: a test case for predicting lifestyles and emergence of pathogens.</title>
        <authorList>
            <person name="Haridas S."/>
            <person name="Albert R."/>
            <person name="Binder M."/>
            <person name="Bloem J."/>
            <person name="Labutti K."/>
            <person name="Salamov A."/>
            <person name="Andreopoulos B."/>
            <person name="Baker S."/>
            <person name="Barry K."/>
            <person name="Bills G."/>
            <person name="Bluhm B."/>
            <person name="Cannon C."/>
            <person name="Castanera R."/>
            <person name="Culley D."/>
            <person name="Daum C."/>
            <person name="Ezra D."/>
            <person name="Gonzalez J."/>
            <person name="Henrissat B."/>
            <person name="Kuo A."/>
            <person name="Liang C."/>
            <person name="Lipzen A."/>
            <person name="Lutzoni F."/>
            <person name="Magnuson J."/>
            <person name="Mondo S."/>
            <person name="Nolan M."/>
            <person name="Ohm R."/>
            <person name="Pangilinan J."/>
            <person name="Park H.-J."/>
            <person name="Ramirez L."/>
            <person name="Alfaro M."/>
            <person name="Sun H."/>
            <person name="Tritt A."/>
            <person name="Yoshinaga Y."/>
            <person name="Zwiers L.-H."/>
            <person name="Turgeon B."/>
            <person name="Goodwin S."/>
            <person name="Spatafora J."/>
            <person name="Crous P."/>
            <person name="Grigoriev I."/>
        </authorList>
    </citation>
    <scope>NUCLEOTIDE SEQUENCE</scope>
    <source>
        <strain evidence="9">CBS 269.34</strain>
    </source>
</reference>
<feature type="domain" description="Ribosome-assembly protein 3 C-terminal" evidence="8">
    <location>
        <begin position="6"/>
        <end position="51"/>
    </location>
</feature>
<dbReference type="GO" id="GO:0030687">
    <property type="term" value="C:preribosome, large subunit precursor"/>
    <property type="evidence" value="ECO:0007669"/>
    <property type="project" value="TreeGrafter"/>
</dbReference>
<dbReference type="OrthoDB" id="69550at2759"/>
<evidence type="ECO:0000256" key="1">
    <source>
        <dbReference type="ARBA" id="ARBA00003035"/>
    </source>
</evidence>
<keyword evidence="6" id="KW-0539">Nucleus</keyword>
<dbReference type="GO" id="GO:0005730">
    <property type="term" value="C:nucleolus"/>
    <property type="evidence" value="ECO:0007669"/>
    <property type="project" value="UniProtKB-SubCell"/>
</dbReference>
<dbReference type="AlphaFoldDB" id="A0A6A6R8B9"/>
<dbReference type="PANTHER" id="PTHR28127:SF1">
    <property type="entry name" value="RIBOSOME ASSEMBLY PROTEIN 3"/>
    <property type="match status" value="1"/>
</dbReference>
<comment type="subcellular location">
    <subcellularLocation>
        <location evidence="2">Nucleus</location>
        <location evidence="2">Nucleolus</location>
    </subcellularLocation>
</comment>
<accession>A0A6A6R8B9</accession>
<protein>
    <recommendedName>
        <fullName evidence="4">Ribosome assembly protein 3</fullName>
    </recommendedName>
</protein>